<proteinExistence type="predicted"/>
<organism evidence="1 2">
    <name type="scientific">Runella salmonicolor</name>
    <dbReference type="NCBI Taxonomy" id="2950278"/>
    <lineage>
        <taxon>Bacteria</taxon>
        <taxon>Pseudomonadati</taxon>
        <taxon>Bacteroidota</taxon>
        <taxon>Cytophagia</taxon>
        <taxon>Cytophagales</taxon>
        <taxon>Spirosomataceae</taxon>
        <taxon>Runella</taxon>
    </lineage>
</organism>
<dbReference type="Pfam" id="PF13365">
    <property type="entry name" value="Trypsin_2"/>
    <property type="match status" value="1"/>
</dbReference>
<dbReference type="EMBL" id="JAMZEL010000001">
    <property type="protein sequence ID" value="MCP1381904.1"/>
    <property type="molecule type" value="Genomic_DNA"/>
</dbReference>
<reference evidence="1 2" key="1">
    <citation type="submission" date="2022-06" db="EMBL/GenBank/DDBJ databases">
        <title>Runella sp. S5 genome sequencing.</title>
        <authorList>
            <person name="Park S."/>
        </authorList>
    </citation>
    <scope>NUCLEOTIDE SEQUENCE [LARGE SCALE GENOMIC DNA]</scope>
    <source>
        <strain evidence="1 2">S5</strain>
    </source>
</reference>
<dbReference type="GO" id="GO:0006508">
    <property type="term" value="P:proteolysis"/>
    <property type="evidence" value="ECO:0007669"/>
    <property type="project" value="UniProtKB-KW"/>
</dbReference>
<dbReference type="Gene3D" id="2.40.10.10">
    <property type="entry name" value="Trypsin-like serine proteases"/>
    <property type="match status" value="2"/>
</dbReference>
<comment type="caution">
    <text evidence="1">The sequence shown here is derived from an EMBL/GenBank/DDBJ whole genome shotgun (WGS) entry which is preliminary data.</text>
</comment>
<dbReference type="InterPro" id="IPR043504">
    <property type="entry name" value="Peptidase_S1_PA_chymotrypsin"/>
</dbReference>
<dbReference type="SUPFAM" id="SSF50494">
    <property type="entry name" value="Trypsin-like serine proteases"/>
    <property type="match status" value="1"/>
</dbReference>
<accession>A0ABT1FJJ5</accession>
<dbReference type="Proteomes" id="UP001204772">
    <property type="component" value="Unassembled WGS sequence"/>
</dbReference>
<dbReference type="GO" id="GO:0008233">
    <property type="term" value="F:peptidase activity"/>
    <property type="evidence" value="ECO:0007669"/>
    <property type="project" value="UniProtKB-KW"/>
</dbReference>
<keyword evidence="2" id="KW-1185">Reference proteome</keyword>
<dbReference type="InterPro" id="IPR009003">
    <property type="entry name" value="Peptidase_S1_PA"/>
</dbReference>
<keyword evidence="1" id="KW-0645">Protease</keyword>
<name>A0ABT1FJJ5_9BACT</name>
<keyword evidence="1" id="KW-0378">Hydrolase</keyword>
<protein>
    <submittedName>
        <fullName evidence="1">Serine protease</fullName>
    </submittedName>
</protein>
<dbReference type="RefSeq" id="WP_253525905.1">
    <property type="nucleotide sequence ID" value="NZ_JAMZEL010000001.1"/>
</dbReference>
<sequence length="360" mass="41039">MKKFTFFLLFIAITTFSLYVGALTSKNTHFISQRKSDSLRQFPDTVILHEIRFRRLNLNGFKYKELANYVSDTLIHELIVRKRKRGIGGHADERNDLYRMKKYIPDSYDLFTKVAKSVPALIPKKYINKNSNGSYSFKKNINLYWKAYAFCDANVRFGLQPSCAIGTGFIIKDNLIATAGHCFEGKKSTDFYVVFGYQMLNEDDYNRNLKKEDVYEIESVDLMKSMKDKIDFALIKVKGKLSLDKKALVPRTSPISPKEELYTLGYPQGIPLKYANNGRLFSSKPSSDKNIFKIKLDLFEGNSGSPILDKQGNVLGMVLAGDVDTDIFIENDCPYLYNCDLNGHGSCIGESIQYISVIHK</sequence>
<gene>
    <name evidence="1" type="ORF">NCI00_05680</name>
</gene>
<evidence type="ECO:0000313" key="1">
    <source>
        <dbReference type="EMBL" id="MCP1381904.1"/>
    </source>
</evidence>
<evidence type="ECO:0000313" key="2">
    <source>
        <dbReference type="Proteomes" id="UP001204772"/>
    </source>
</evidence>